<dbReference type="EMBL" id="CP048104">
    <property type="protein sequence ID" value="QKG84888.1"/>
    <property type="molecule type" value="Genomic_DNA"/>
</dbReference>
<dbReference type="Gene3D" id="3.40.630.30">
    <property type="match status" value="1"/>
</dbReference>
<dbReference type="SUPFAM" id="SSF55729">
    <property type="entry name" value="Acyl-CoA N-acyltransferases (Nat)"/>
    <property type="match status" value="1"/>
</dbReference>
<dbReference type="KEGG" id="kpul:GXN76_10685"/>
<reference evidence="2 3" key="1">
    <citation type="submission" date="2020-01" db="EMBL/GenBank/DDBJ databases">
        <authorList>
            <person name="Gulvik C.A."/>
            <person name="Batra D.G."/>
        </authorList>
    </citation>
    <scope>NUCLEOTIDE SEQUENCE [LARGE SCALE GENOMIC DNA]</scope>
    <source>
        <strain evidence="2 3">W9323</strain>
    </source>
</reference>
<gene>
    <name evidence="2" type="ORF">GXN76_10685</name>
</gene>
<dbReference type="CDD" id="cd04301">
    <property type="entry name" value="NAT_SF"/>
    <property type="match status" value="1"/>
</dbReference>
<name>A0A7D3XS86_9BACL</name>
<keyword evidence="3" id="KW-1185">Reference proteome</keyword>
<proteinExistence type="predicted"/>
<dbReference type="GO" id="GO:0016747">
    <property type="term" value="F:acyltransferase activity, transferring groups other than amino-acyl groups"/>
    <property type="evidence" value="ECO:0007669"/>
    <property type="project" value="InterPro"/>
</dbReference>
<evidence type="ECO:0000259" key="1">
    <source>
        <dbReference type="PROSITE" id="PS51186"/>
    </source>
</evidence>
<sequence>MIRWIRREDAEAFVRLRQGLDRETSFMLMEPDERRDTREQTEKMIGDVLDEAKHAIWVVEEQRELVGFLSVKRGEYHRNRHVGYLVIGILQSHTGKGWGTRLFQTMEKWAEEQKIHRLELTVMTHNEQGIALYRKMGFQVEGIKRDALWVDRQYVDEYYMAKLLPES</sequence>
<keyword evidence="2" id="KW-0808">Transferase</keyword>
<dbReference type="RefSeq" id="WP_173223019.1">
    <property type="nucleotide sequence ID" value="NZ_CP048104.1"/>
</dbReference>
<dbReference type="PANTHER" id="PTHR43415:SF3">
    <property type="entry name" value="GNAT-FAMILY ACETYLTRANSFERASE"/>
    <property type="match status" value="1"/>
</dbReference>
<feature type="domain" description="N-acetyltransferase" evidence="1">
    <location>
        <begin position="1"/>
        <end position="165"/>
    </location>
</feature>
<dbReference type="Pfam" id="PF00583">
    <property type="entry name" value="Acetyltransf_1"/>
    <property type="match status" value="1"/>
</dbReference>
<dbReference type="InterPro" id="IPR000182">
    <property type="entry name" value="GNAT_dom"/>
</dbReference>
<dbReference type="Proteomes" id="UP000503088">
    <property type="component" value="Chromosome"/>
</dbReference>
<evidence type="ECO:0000313" key="2">
    <source>
        <dbReference type="EMBL" id="QKG84888.1"/>
    </source>
</evidence>
<dbReference type="InterPro" id="IPR016181">
    <property type="entry name" value="Acyl_CoA_acyltransferase"/>
</dbReference>
<dbReference type="PROSITE" id="PS51186">
    <property type="entry name" value="GNAT"/>
    <property type="match status" value="1"/>
</dbReference>
<protein>
    <submittedName>
        <fullName evidence="2">GNAT family N-acetyltransferase</fullName>
    </submittedName>
</protein>
<accession>A0A7D3XS86</accession>
<dbReference type="PANTHER" id="PTHR43415">
    <property type="entry name" value="SPERMIDINE N(1)-ACETYLTRANSFERASE"/>
    <property type="match status" value="1"/>
</dbReference>
<evidence type="ECO:0000313" key="3">
    <source>
        <dbReference type="Proteomes" id="UP000503088"/>
    </source>
</evidence>
<dbReference type="AlphaFoldDB" id="A0A7D3XS86"/>
<organism evidence="2 3">
    <name type="scientific">Kroppenstedtia pulmonis</name>
    <dbReference type="NCBI Taxonomy" id="1380685"/>
    <lineage>
        <taxon>Bacteria</taxon>
        <taxon>Bacillati</taxon>
        <taxon>Bacillota</taxon>
        <taxon>Bacilli</taxon>
        <taxon>Bacillales</taxon>
        <taxon>Thermoactinomycetaceae</taxon>
        <taxon>Kroppenstedtia</taxon>
    </lineage>
</organism>